<proteinExistence type="predicted"/>
<dbReference type="KEGG" id="afd:Alfi_2193"/>
<dbReference type="STRING" id="679935.Alfi_2193"/>
<dbReference type="RefSeq" id="WP_014775823.1">
    <property type="nucleotide sequence ID" value="NC_018011.1"/>
</dbReference>
<name>I3YNA9_ALIFI</name>
<accession>I3YNA9</accession>
<protein>
    <submittedName>
        <fullName evidence="1">Uncharacterized protein</fullName>
    </submittedName>
</protein>
<sequence length="377" mass="44341">MESEFKKDLNPAPKSKPARLCITVDKFFKPVHIKIISNELRDYNRYCRNEAADALLHQTPDILQRRVVSFEFQDPKMIPPISPDNNDSYLKQIREMSKHPNNHISIMYDKYLRDDIGLFISKVPRQHLISRYGIVPDSPHTINIPELYDGTNKPLVRDVLLHNNFLDCELIESPQSSWLFTDTDSGIKQMSAFYALLNKHFFDPRMDIDRLTISTVWVDRDNMPRQANKFTVDDSSKDHLLLANAIEAEKIPIREKSVEHDFSPYPENYWRFFSEYPNDPLNRSDEIAWLLFAESTGIIVEKDEYHDYSYIDRFENLKERQYNTSYIDEKMEIEKQLKTLAGEILRQEGFVIRGRELEPAVSIDENLIPENRPCIHL</sequence>
<dbReference type="EMBL" id="CP003274">
    <property type="protein sequence ID" value="AFL78477.1"/>
    <property type="molecule type" value="Genomic_DNA"/>
</dbReference>
<dbReference type="Proteomes" id="UP000006052">
    <property type="component" value="Chromosome"/>
</dbReference>
<dbReference type="HOGENOM" id="CLU_732877_0_0_10"/>
<dbReference type="InterPro" id="IPR046110">
    <property type="entry name" value="DUF6047"/>
</dbReference>
<dbReference type="GeneID" id="79838255"/>
<organism evidence="1 2">
    <name type="scientific">Alistipes finegoldii (strain DSM 17242 / JCM 16770 / CCUG 46020 / CIP 107999 / KCTC 15236 / AHN 2437)</name>
    <dbReference type="NCBI Taxonomy" id="679935"/>
    <lineage>
        <taxon>Bacteria</taxon>
        <taxon>Pseudomonadati</taxon>
        <taxon>Bacteroidota</taxon>
        <taxon>Bacteroidia</taxon>
        <taxon>Bacteroidales</taxon>
        <taxon>Rikenellaceae</taxon>
        <taxon>Alistipes</taxon>
    </lineage>
</organism>
<evidence type="ECO:0000313" key="2">
    <source>
        <dbReference type="Proteomes" id="UP000006052"/>
    </source>
</evidence>
<dbReference type="PATRIC" id="fig|679935.3.peg.2111"/>
<gene>
    <name evidence="1" type="ordered locus">Alfi_2193</name>
</gene>
<evidence type="ECO:0000313" key="1">
    <source>
        <dbReference type="EMBL" id="AFL78477.1"/>
    </source>
</evidence>
<dbReference type="AlphaFoldDB" id="I3YNA9"/>
<reference evidence="2" key="1">
    <citation type="journal article" date="2013" name="Stand. Genomic Sci.">
        <title>Complete genome sequence of the bile-resistant pigment-producing anaerobe Alistipes finegoldii type strain (AHN2437(T)).</title>
        <authorList>
            <person name="Mavromatis K."/>
            <person name="Stackebrandt E."/>
            <person name="Munk C."/>
            <person name="Lapidus A."/>
            <person name="Nolan M."/>
            <person name="Lucas S."/>
            <person name="Hammon N."/>
            <person name="Deshpande S."/>
            <person name="Cheng J.F."/>
            <person name="Tapia R."/>
            <person name="Goodwin L.A."/>
            <person name="Pitluck S."/>
            <person name="Liolios K."/>
            <person name="Pagani I."/>
            <person name="Ivanova N."/>
            <person name="Mikhailova N."/>
            <person name="Huntemann M."/>
            <person name="Pati A."/>
            <person name="Chen A."/>
            <person name="Palaniappan K."/>
            <person name="Land M."/>
            <person name="Hauser L."/>
            <person name="Rohde M."/>
            <person name="Gronow S."/>
            <person name="Goker M."/>
            <person name="Detter J.C."/>
            <person name="Bristow J."/>
            <person name="Eisen J.A."/>
            <person name="Markowitz V."/>
            <person name="Hugenholtz P."/>
            <person name="Kyrpides N.C."/>
            <person name="Klenk H.P."/>
            <person name="Woyke T."/>
        </authorList>
    </citation>
    <scope>NUCLEOTIDE SEQUENCE</scope>
    <source>
        <strain evidence="2">DSM 17242 / JCM 16770 / AHN 2437 / CCUG 46020 / CIP 107999</strain>
    </source>
</reference>
<dbReference type="Pfam" id="PF19513">
    <property type="entry name" value="DUF6047"/>
    <property type="match status" value="1"/>
</dbReference>